<dbReference type="HOGENOM" id="CLU_813890_0_0_1"/>
<dbReference type="VEuPathDB" id="FungiDB:A1O9_03529"/>
<sequence>MALIAIEIPFEETCIMCPRRGSKRCPGCGDARYCSKARDTGRDDEETIIVHFKDDTSKDPPNIGVRIFTRAGVASKVFRRPILVTRKGYRRGSRGAIEEIRDFDMRDVRKAADYFCCAYRSTMPQSQLSDVHILATGIACPKDVSQRNLRTNWQERVIDDCDQVYQSEGSGIAHVLAIPLTLCRFNHHECVEQGDVVYTSATDHLMRDITSTTTGPQEGTRNMPRFRHNDRAYAGTQGFGSSPNHGGCMSRLLPLGAMLFPRAPGIPISTGSVVVARADGLPLIPVHLEAICSYISDKGEPRLTNCISGLNSGASIPQREQVSKLDHQGGLHGILQRPERL</sequence>
<proteinExistence type="predicted"/>
<keyword evidence="2" id="KW-1185">Reference proteome</keyword>
<dbReference type="STRING" id="1182545.A0A072PQD5"/>
<dbReference type="GeneID" id="25278463"/>
<protein>
    <recommendedName>
        <fullName evidence="3">Suppressor of anucleate metulae protein B</fullName>
    </recommendedName>
</protein>
<evidence type="ECO:0008006" key="3">
    <source>
        <dbReference type="Google" id="ProtNLM"/>
    </source>
</evidence>
<dbReference type="Proteomes" id="UP000027920">
    <property type="component" value="Unassembled WGS sequence"/>
</dbReference>
<name>A0A072PQD5_9EURO</name>
<reference evidence="1 2" key="1">
    <citation type="submission" date="2013-03" db="EMBL/GenBank/DDBJ databases">
        <title>The Genome Sequence of Exophiala aquamarina CBS 119918.</title>
        <authorList>
            <consortium name="The Broad Institute Genomics Platform"/>
            <person name="Cuomo C."/>
            <person name="de Hoog S."/>
            <person name="Gorbushina A."/>
            <person name="Walker B."/>
            <person name="Young S.K."/>
            <person name="Zeng Q."/>
            <person name="Gargeya S."/>
            <person name="Fitzgerald M."/>
            <person name="Haas B."/>
            <person name="Abouelleil A."/>
            <person name="Allen A.W."/>
            <person name="Alvarado L."/>
            <person name="Arachchi H.M."/>
            <person name="Berlin A.M."/>
            <person name="Chapman S.B."/>
            <person name="Gainer-Dewar J."/>
            <person name="Goldberg J."/>
            <person name="Griggs A."/>
            <person name="Gujja S."/>
            <person name="Hansen M."/>
            <person name="Howarth C."/>
            <person name="Imamovic A."/>
            <person name="Ireland A."/>
            <person name="Larimer J."/>
            <person name="McCowan C."/>
            <person name="Murphy C."/>
            <person name="Pearson M."/>
            <person name="Poon T.W."/>
            <person name="Priest M."/>
            <person name="Roberts A."/>
            <person name="Saif S."/>
            <person name="Shea T."/>
            <person name="Sisk P."/>
            <person name="Sykes S."/>
            <person name="Wortman J."/>
            <person name="Nusbaum C."/>
            <person name="Birren B."/>
        </authorList>
    </citation>
    <scope>NUCLEOTIDE SEQUENCE [LARGE SCALE GENOMIC DNA]</scope>
    <source>
        <strain evidence="1 2">CBS 119918</strain>
    </source>
</reference>
<organism evidence="1 2">
    <name type="scientific">Exophiala aquamarina CBS 119918</name>
    <dbReference type="NCBI Taxonomy" id="1182545"/>
    <lineage>
        <taxon>Eukaryota</taxon>
        <taxon>Fungi</taxon>
        <taxon>Dikarya</taxon>
        <taxon>Ascomycota</taxon>
        <taxon>Pezizomycotina</taxon>
        <taxon>Eurotiomycetes</taxon>
        <taxon>Chaetothyriomycetidae</taxon>
        <taxon>Chaetothyriales</taxon>
        <taxon>Herpotrichiellaceae</taxon>
        <taxon>Exophiala</taxon>
    </lineage>
</organism>
<dbReference type="RefSeq" id="XP_013264547.1">
    <property type="nucleotide sequence ID" value="XM_013409093.1"/>
</dbReference>
<evidence type="ECO:0000313" key="1">
    <source>
        <dbReference type="EMBL" id="KEF61957.1"/>
    </source>
</evidence>
<comment type="caution">
    <text evidence="1">The sequence shown here is derived from an EMBL/GenBank/DDBJ whole genome shotgun (WGS) entry which is preliminary data.</text>
</comment>
<dbReference type="AlphaFoldDB" id="A0A072PQD5"/>
<dbReference type="OrthoDB" id="437457at2759"/>
<accession>A0A072PQD5</accession>
<gene>
    <name evidence="1" type="ORF">A1O9_03529</name>
</gene>
<evidence type="ECO:0000313" key="2">
    <source>
        <dbReference type="Proteomes" id="UP000027920"/>
    </source>
</evidence>
<dbReference type="EMBL" id="AMGV01000002">
    <property type="protein sequence ID" value="KEF61957.1"/>
    <property type="molecule type" value="Genomic_DNA"/>
</dbReference>
<dbReference type="SUPFAM" id="SSF144232">
    <property type="entry name" value="HIT/MYND zinc finger-like"/>
    <property type="match status" value="1"/>
</dbReference>